<evidence type="ECO:0000313" key="9">
    <source>
        <dbReference type="EMBL" id="SMC80059.1"/>
    </source>
</evidence>
<keyword evidence="5 7" id="KW-1133">Transmembrane helix</keyword>
<keyword evidence="6 7" id="KW-0472">Membrane</keyword>
<feature type="transmembrane region" description="Helical" evidence="7">
    <location>
        <begin position="38"/>
        <end position="57"/>
    </location>
</feature>
<evidence type="ECO:0000256" key="5">
    <source>
        <dbReference type="ARBA" id="ARBA00022989"/>
    </source>
</evidence>
<keyword evidence="10" id="KW-1185">Reference proteome</keyword>
<feature type="domain" description="Na+/H+ antiporter MnhB subunit-related protein" evidence="8">
    <location>
        <begin position="9"/>
        <end position="132"/>
    </location>
</feature>
<dbReference type="PANTHER" id="PTHR33932">
    <property type="entry name" value="NA(+)/H(+) ANTIPORTER SUBUNIT B"/>
    <property type="match status" value="1"/>
</dbReference>
<dbReference type="RefSeq" id="WP_159448117.1">
    <property type="nucleotide sequence ID" value="NZ_FWXW01000007.1"/>
</dbReference>
<gene>
    <name evidence="9" type="ORF">SAMN02745168_2551</name>
</gene>
<sequence>MTKGANSVILEVAYRMLTPVLLMFGIYVLVHGELSPGGGFQAGVILGLAIICERILTPEDDAKHPLWEYRSVAAAGLGTLLYALVGIFTIAGGGKFLGYSFLPIPAGIGERHAYGMLFIEIGVTICVMATVVSIFDSLGKRGRKDDDSGSVL</sequence>
<dbReference type="AlphaFoldDB" id="A0A1W2C4D6"/>
<evidence type="ECO:0000313" key="10">
    <source>
        <dbReference type="Proteomes" id="UP000192790"/>
    </source>
</evidence>
<dbReference type="InterPro" id="IPR007182">
    <property type="entry name" value="MnhB"/>
</dbReference>
<comment type="similarity">
    <text evidence="2">Belongs to the CPA3 antiporters (TC 2.A.63) subunit B family.</text>
</comment>
<evidence type="ECO:0000256" key="7">
    <source>
        <dbReference type="SAM" id="Phobius"/>
    </source>
</evidence>
<dbReference type="Pfam" id="PF04039">
    <property type="entry name" value="MnhB"/>
    <property type="match status" value="1"/>
</dbReference>
<reference evidence="9 10" key="1">
    <citation type="submission" date="2017-04" db="EMBL/GenBank/DDBJ databases">
        <authorList>
            <person name="Afonso C.L."/>
            <person name="Miller P.J."/>
            <person name="Scott M.A."/>
            <person name="Spackman E."/>
            <person name="Goraichik I."/>
            <person name="Dimitrov K.M."/>
            <person name="Suarez D.L."/>
            <person name="Swayne D.E."/>
        </authorList>
    </citation>
    <scope>NUCLEOTIDE SEQUENCE [LARGE SCALE GENOMIC DNA]</scope>
    <source>
        <strain evidence="9 10">DSM 12816</strain>
    </source>
</reference>
<feature type="transmembrane region" description="Helical" evidence="7">
    <location>
        <begin position="12"/>
        <end position="32"/>
    </location>
</feature>
<dbReference type="GO" id="GO:0005886">
    <property type="term" value="C:plasma membrane"/>
    <property type="evidence" value="ECO:0007669"/>
    <property type="project" value="UniProtKB-SubCell"/>
</dbReference>
<dbReference type="PANTHER" id="PTHR33932:SF4">
    <property type="entry name" value="NA(+)_H(+) ANTIPORTER SUBUNIT B"/>
    <property type="match status" value="1"/>
</dbReference>
<dbReference type="Proteomes" id="UP000192790">
    <property type="component" value="Unassembled WGS sequence"/>
</dbReference>
<evidence type="ECO:0000256" key="1">
    <source>
        <dbReference type="ARBA" id="ARBA00004651"/>
    </source>
</evidence>
<comment type="subcellular location">
    <subcellularLocation>
        <location evidence="1">Cell membrane</location>
        <topology evidence="1">Multi-pass membrane protein</topology>
    </subcellularLocation>
</comment>
<organism evidence="9 10">
    <name type="scientific">Papillibacter cinnamivorans DSM 12816</name>
    <dbReference type="NCBI Taxonomy" id="1122930"/>
    <lineage>
        <taxon>Bacteria</taxon>
        <taxon>Bacillati</taxon>
        <taxon>Bacillota</taxon>
        <taxon>Clostridia</taxon>
        <taxon>Eubacteriales</taxon>
        <taxon>Oscillospiraceae</taxon>
        <taxon>Papillibacter</taxon>
    </lineage>
</organism>
<accession>A0A1W2C4D6</accession>
<keyword evidence="3" id="KW-1003">Cell membrane</keyword>
<dbReference type="OrthoDB" id="9798859at2"/>
<dbReference type="STRING" id="1122930.SAMN02745168_2551"/>
<evidence type="ECO:0000256" key="3">
    <source>
        <dbReference type="ARBA" id="ARBA00022475"/>
    </source>
</evidence>
<evidence type="ECO:0000256" key="6">
    <source>
        <dbReference type="ARBA" id="ARBA00023136"/>
    </source>
</evidence>
<evidence type="ECO:0000256" key="4">
    <source>
        <dbReference type="ARBA" id="ARBA00022692"/>
    </source>
</evidence>
<protein>
    <submittedName>
        <fullName evidence="9">Multisubunit sodium/proton antiporter, MrpB subunit</fullName>
    </submittedName>
</protein>
<evidence type="ECO:0000256" key="2">
    <source>
        <dbReference type="ARBA" id="ARBA00009425"/>
    </source>
</evidence>
<keyword evidence="4 7" id="KW-0812">Transmembrane</keyword>
<feature type="transmembrane region" description="Helical" evidence="7">
    <location>
        <begin position="113"/>
        <end position="135"/>
    </location>
</feature>
<evidence type="ECO:0000259" key="8">
    <source>
        <dbReference type="Pfam" id="PF04039"/>
    </source>
</evidence>
<dbReference type="EMBL" id="FWXW01000007">
    <property type="protein sequence ID" value="SMC80059.1"/>
    <property type="molecule type" value="Genomic_DNA"/>
</dbReference>
<feature type="transmembrane region" description="Helical" evidence="7">
    <location>
        <begin position="69"/>
        <end position="93"/>
    </location>
</feature>
<name>A0A1W2C4D6_9FIRM</name>
<dbReference type="InterPro" id="IPR050622">
    <property type="entry name" value="CPA3_antiporter_subunitB"/>
</dbReference>
<proteinExistence type="inferred from homology"/>